<accession>A0A848GG81</accession>
<evidence type="ECO:0000313" key="3">
    <source>
        <dbReference type="EMBL" id="NML37655.1"/>
    </source>
</evidence>
<dbReference type="AlphaFoldDB" id="A0A848GG81"/>
<proteinExistence type="predicted"/>
<sequence length="784" mass="87585">MTTYFELTRGYCWKWGEDGQVIELDNGFTVCYTEALTGLLWKMIPPGWPPLGSILFVLCACKESHTHAALTTWQLKEHVNDAYAAPGLQQLHELQQGVADALNYSCHLLELVHSLPAELRAYHQQAHLLKTLFDDIKPYINNQQAAEVLEHFTPGNYSDDETIFDTINLDLDWLAQAGKKFPDRATLLAALQPDVIQLQPLPVELPLPGHSDLLTQLEGSEQTAGIARLARHIMAAIHVPMHTYNSGAHQLGGYADITNKGAYDRLLISELAQDDLLLTARLANNEALYLRREEPPLDRKKTVVILLDITLKMWGMPRAFGMATALACHQQQEKGSTIISIALGDSDTYTMDLGTPSGVVSALTLLDKGLHMADALSSALAEKQTDTEYYLVTCEKTAAHPEIQAILNTHPPKVDFLLTVDRGGALYCYHYSGGRKKLVSHAQINLEEIMTSPSLKTGSPSSFLIRQEDQPPVRFPATNIKNKPGHFFSREVAGIPGIISINRCGRVEWRSNSKTGALECCRYVEQGTFTLLTLPDNSFSLLVQTSMFPTLILYHFTQQDNSFLCKRIVTDVPGENYSVSLRNDEFCLSPSFKKVNAVTGAVHDDAENTPPDIAQMYRQRTTEHKSLYRAMSKHISGLSVVKEIFISEEGELIIQNRRLHVVRIYTGVTFLWLSERKKFKAGRKPVNNGPEIIPLPGTPYVEQTRFTWADGSHITYSRGLLYLRSSDSSIPDIVIVAALGAPTAAWANYHFAGNTYFQLHKEDTVVPVDTFFSQYILRFIAQLR</sequence>
<keyword evidence="4" id="KW-1185">Reference proteome</keyword>
<gene>
    <name evidence="3" type="ORF">HHL17_10670</name>
</gene>
<dbReference type="Proteomes" id="UP000583266">
    <property type="component" value="Unassembled WGS sequence"/>
</dbReference>
<dbReference type="RefSeq" id="WP_169224704.1">
    <property type="nucleotide sequence ID" value="NZ_JABBGC010000001.1"/>
</dbReference>
<name>A0A848GG81_9BACT</name>
<dbReference type="InterPro" id="IPR045554">
    <property type="entry name" value="bpX0"/>
</dbReference>
<reference evidence="3 4" key="1">
    <citation type="submission" date="2020-04" db="EMBL/GenBank/DDBJ databases">
        <title>Chitinophaga sp. G-6-1-13 sp. nov., isolated from soil.</title>
        <authorList>
            <person name="Dahal R.H."/>
            <person name="Chaudhary D.K."/>
        </authorList>
    </citation>
    <scope>NUCLEOTIDE SEQUENCE [LARGE SCALE GENOMIC DNA]</scope>
    <source>
        <strain evidence="3 4">G-6-1-13</strain>
    </source>
</reference>
<feature type="domain" description="MoxR-vWA-beta-propeller ternary system" evidence="2">
    <location>
        <begin position="704"/>
        <end position="783"/>
    </location>
</feature>
<dbReference type="Pfam" id="PF19915">
    <property type="entry name" value="bpX0"/>
    <property type="match status" value="1"/>
</dbReference>
<organism evidence="3 4">
    <name type="scientific">Chitinophaga fulva</name>
    <dbReference type="NCBI Taxonomy" id="2728842"/>
    <lineage>
        <taxon>Bacteria</taxon>
        <taxon>Pseudomonadati</taxon>
        <taxon>Bacteroidota</taxon>
        <taxon>Chitinophagia</taxon>
        <taxon>Chitinophagales</taxon>
        <taxon>Chitinophagaceae</taxon>
        <taxon>Chitinophaga</taxon>
    </lineage>
</organism>
<evidence type="ECO:0008006" key="5">
    <source>
        <dbReference type="Google" id="ProtNLM"/>
    </source>
</evidence>
<dbReference type="EMBL" id="JABBGC010000001">
    <property type="protein sequence ID" value="NML37655.1"/>
    <property type="molecule type" value="Genomic_DNA"/>
</dbReference>
<dbReference type="InterPro" id="IPR045553">
    <property type="entry name" value="bpX1"/>
</dbReference>
<evidence type="ECO:0000259" key="2">
    <source>
        <dbReference type="Pfam" id="PF19917"/>
    </source>
</evidence>
<dbReference type="Pfam" id="PF19917">
    <property type="entry name" value="bpX1"/>
    <property type="match status" value="1"/>
</dbReference>
<protein>
    <recommendedName>
        <fullName evidence="5">VWA domain-containing protein</fullName>
    </recommendedName>
</protein>
<feature type="domain" description="MoxR-vWA-beta-propeller ternary system" evidence="1">
    <location>
        <begin position="27"/>
        <end position="189"/>
    </location>
</feature>
<evidence type="ECO:0000313" key="4">
    <source>
        <dbReference type="Proteomes" id="UP000583266"/>
    </source>
</evidence>
<comment type="caution">
    <text evidence="3">The sequence shown here is derived from an EMBL/GenBank/DDBJ whole genome shotgun (WGS) entry which is preliminary data.</text>
</comment>
<evidence type="ECO:0000259" key="1">
    <source>
        <dbReference type="Pfam" id="PF19915"/>
    </source>
</evidence>